<accession>A0ABD3SAV8</accession>
<feature type="compositionally biased region" description="Basic and acidic residues" evidence="1">
    <location>
        <begin position="968"/>
        <end position="986"/>
    </location>
</feature>
<dbReference type="AlphaFoldDB" id="A0ABD3SAV8"/>
<gene>
    <name evidence="3" type="ORF">ACHAXA_006079</name>
</gene>
<evidence type="ECO:0000313" key="4">
    <source>
        <dbReference type="Proteomes" id="UP001530377"/>
    </source>
</evidence>
<evidence type="ECO:0000313" key="3">
    <source>
        <dbReference type="EMBL" id="KAL3821659.1"/>
    </source>
</evidence>
<dbReference type="Proteomes" id="UP001530377">
    <property type="component" value="Unassembled WGS sequence"/>
</dbReference>
<name>A0ABD3SAV8_9STRA</name>
<feature type="compositionally biased region" description="Basic and acidic residues" evidence="1">
    <location>
        <begin position="653"/>
        <end position="664"/>
    </location>
</feature>
<feature type="compositionally biased region" description="Basic and acidic residues" evidence="1">
    <location>
        <begin position="127"/>
        <end position="140"/>
    </location>
</feature>
<feature type="compositionally biased region" description="Basic residues" evidence="1">
    <location>
        <begin position="747"/>
        <end position="761"/>
    </location>
</feature>
<feature type="compositionally biased region" description="Basic and acidic residues" evidence="1">
    <location>
        <begin position="468"/>
        <end position="477"/>
    </location>
</feature>
<feature type="compositionally biased region" description="Basic and acidic residues" evidence="1">
    <location>
        <begin position="57"/>
        <end position="67"/>
    </location>
</feature>
<feature type="compositionally biased region" description="Basic residues" evidence="1">
    <location>
        <begin position="828"/>
        <end position="837"/>
    </location>
</feature>
<feature type="compositionally biased region" description="Acidic residues" evidence="1">
    <location>
        <begin position="311"/>
        <end position="341"/>
    </location>
</feature>
<feature type="compositionally biased region" description="Low complexity" evidence="1">
    <location>
        <begin position="177"/>
        <end position="187"/>
    </location>
</feature>
<dbReference type="PANTHER" id="PTHR12202:SF0">
    <property type="entry name" value="ESF1 HOMOLOG"/>
    <property type="match status" value="1"/>
</dbReference>
<feature type="domain" description="ESF1 RRM" evidence="2">
    <location>
        <begin position="247"/>
        <end position="323"/>
    </location>
</feature>
<keyword evidence="4" id="KW-1185">Reference proteome</keyword>
<organism evidence="3 4">
    <name type="scientific">Cyclostephanos tholiformis</name>
    <dbReference type="NCBI Taxonomy" id="382380"/>
    <lineage>
        <taxon>Eukaryota</taxon>
        <taxon>Sar</taxon>
        <taxon>Stramenopiles</taxon>
        <taxon>Ochrophyta</taxon>
        <taxon>Bacillariophyta</taxon>
        <taxon>Coscinodiscophyceae</taxon>
        <taxon>Thalassiosirophycidae</taxon>
        <taxon>Stephanodiscales</taxon>
        <taxon>Stephanodiscaceae</taxon>
        <taxon>Cyclostephanos</taxon>
    </lineage>
</organism>
<feature type="region of interest" description="Disordered" evidence="1">
    <location>
        <begin position="1"/>
        <end position="76"/>
    </location>
</feature>
<feature type="compositionally biased region" description="Basic and acidic residues" evidence="1">
    <location>
        <begin position="719"/>
        <end position="733"/>
    </location>
</feature>
<feature type="compositionally biased region" description="Acidic residues" evidence="1">
    <location>
        <begin position="546"/>
        <end position="558"/>
    </location>
</feature>
<feature type="region of interest" description="Disordered" evidence="1">
    <location>
        <begin position="99"/>
        <end position="226"/>
    </location>
</feature>
<feature type="compositionally biased region" description="Basic and acidic residues" evidence="1">
    <location>
        <begin position="762"/>
        <end position="781"/>
    </location>
</feature>
<dbReference type="InterPro" id="IPR039754">
    <property type="entry name" value="Esf1"/>
</dbReference>
<dbReference type="InterPro" id="IPR056750">
    <property type="entry name" value="RRM_ESF1"/>
</dbReference>
<dbReference type="PANTHER" id="PTHR12202">
    <property type="entry name" value="ESF1 HOMOLOG"/>
    <property type="match status" value="1"/>
</dbReference>
<feature type="compositionally biased region" description="Polar residues" evidence="1">
    <location>
        <begin position="811"/>
        <end position="827"/>
    </location>
</feature>
<evidence type="ECO:0000256" key="1">
    <source>
        <dbReference type="SAM" id="MobiDB-lite"/>
    </source>
</evidence>
<feature type="region of interest" description="Disordered" evidence="1">
    <location>
        <begin position="537"/>
        <end position="837"/>
    </location>
</feature>
<feature type="region of interest" description="Disordered" evidence="1">
    <location>
        <begin position="960"/>
        <end position="986"/>
    </location>
</feature>
<sequence length="1017" mass="112520">KGRKERRGVQGRNRGGSGENDDDDRAIIEDARFAAASTRPQFSSFPRGSRGGGVVNDVDHDGREDNKLSSSYLNSTSFDLGLGESLTRAIESDERFRSALASEPEKFGCVPARDKFGRKTNPKRTKKEKEKERRKDGRVDGEDEGGDDGDDEDDDGDMQDVSMEARIAYLNALSRGDISASSPSSSSSDDDDSDDDDDSSSSSADSSIDEVYGKSGIFDPDRAPLPGDAVFDGDDCASLTDEPSRYLCVLNLNWDRVRAVDVFVMLHSFCPPGTLRNVTVYPSDFGSERMERERVEGPPAGIWKGKSKGDQDEEGQGDNNDDEKADDPSGDESSYDEDDTDDRVRPSDDVDSDHDDHDSDNEEDEEEGEDAFNLAEATSKLYAHFPPQSAISKNSRLRNEHDEEEGFDVEKLREYEASKLRYYYAVATFASSEAASQAYEGIDGMEMEDTAAEIDVRVLPENAYSETVSHRSPRDSCDSIPARYEPPEDAAATALRQSRVTCTWERGDAERERKLTRYYGMGKDAWEAMASGNDIGFYLATSDNSSGDDESISDEEGDGEAKEGGVREKDRTKREGDNVNGDKNRGITSSISEKKKKKKGSRMRSMLGLEGSDSEVEDDGSKEALERPEDRISSDSSDSTDSDDEIGMGGDKSYADKNIEEKVKSPSTKFESESSSDEGDDDNTNGNEVKDKSKRQVTFMPGKQDLEGRIRSKLIRSKHASDRDGVAVGRDDDNGLSPYKKYLEKRKEKRRQRREARRNARRKEDQGNEIVRGDNDSRDNNTNDGMYGVDPEFGVAPFSDEESVDGAFGGNRNSNDGFFVDETSNQGKNKKLKTKKPTKYDKITTAEGGAGCSGGDKIASTKEELELLIAGDDDEEHAKDYDMRGLTKLERQSGKKLKGKRKRQLETLAANVSGQGFHIDTSDSRFAALLDGSDDRFGIDRTNPAYKETSAMKELLHEQAKRRNKNNGGRDKEWGMKNGLRDEKAKDVRGRDDGWIECSSGALELSSLVKSIQRKLA</sequence>
<feature type="region of interest" description="Disordered" evidence="1">
    <location>
        <begin position="464"/>
        <end position="496"/>
    </location>
</feature>
<feature type="non-terminal residue" evidence="3">
    <location>
        <position position="1"/>
    </location>
</feature>
<feature type="compositionally biased region" description="Acidic residues" evidence="1">
    <location>
        <begin position="141"/>
        <end position="158"/>
    </location>
</feature>
<protein>
    <recommendedName>
        <fullName evidence="2">ESF1 RRM domain-containing protein</fullName>
    </recommendedName>
</protein>
<feature type="compositionally biased region" description="Basic and acidic residues" evidence="1">
    <location>
        <begin position="619"/>
        <end position="633"/>
    </location>
</feature>
<dbReference type="EMBL" id="JALLPB020000088">
    <property type="protein sequence ID" value="KAL3821659.1"/>
    <property type="molecule type" value="Genomic_DNA"/>
</dbReference>
<feature type="compositionally biased region" description="Acidic residues" evidence="1">
    <location>
        <begin position="188"/>
        <end position="199"/>
    </location>
</feature>
<feature type="compositionally biased region" description="Basic and acidic residues" evidence="1">
    <location>
        <begin position="559"/>
        <end position="585"/>
    </location>
</feature>
<evidence type="ECO:0000259" key="2">
    <source>
        <dbReference type="Pfam" id="PF25121"/>
    </source>
</evidence>
<comment type="caution">
    <text evidence="3">The sequence shown here is derived from an EMBL/GenBank/DDBJ whole genome shotgun (WGS) entry which is preliminary data.</text>
</comment>
<dbReference type="Pfam" id="PF25121">
    <property type="entry name" value="RRM_ESF1"/>
    <property type="match status" value="2"/>
</dbReference>
<feature type="compositionally biased region" description="Acidic residues" evidence="1">
    <location>
        <begin position="349"/>
        <end position="370"/>
    </location>
</feature>
<feature type="region of interest" description="Disordered" evidence="1">
    <location>
        <begin position="289"/>
        <end position="406"/>
    </location>
</feature>
<feature type="compositionally biased region" description="Acidic residues" evidence="1">
    <location>
        <begin position="674"/>
        <end position="683"/>
    </location>
</feature>
<feature type="domain" description="ESF1 RRM" evidence="2">
    <location>
        <begin position="396"/>
        <end position="464"/>
    </location>
</feature>
<reference evidence="3 4" key="1">
    <citation type="submission" date="2024-10" db="EMBL/GenBank/DDBJ databases">
        <title>Updated reference genomes for cyclostephanoid diatoms.</title>
        <authorList>
            <person name="Roberts W.R."/>
            <person name="Alverson A.J."/>
        </authorList>
    </citation>
    <scope>NUCLEOTIDE SEQUENCE [LARGE SCALE GENOMIC DNA]</scope>
    <source>
        <strain evidence="3 4">AJA228-03</strain>
    </source>
</reference>
<proteinExistence type="predicted"/>